<keyword evidence="6" id="KW-1185">Reference proteome</keyword>
<evidence type="ECO:0000313" key="3">
    <source>
        <dbReference type="EMBL" id="MDS1116160.1"/>
    </source>
</evidence>
<dbReference type="STRING" id="158898.SAMN04488548_1341592"/>
<proteinExistence type="predicted"/>
<evidence type="ECO:0000313" key="6">
    <source>
        <dbReference type="Proteomes" id="UP001265083"/>
    </source>
</evidence>
<protein>
    <submittedName>
        <fullName evidence="4">CHAP domain-containing protein</fullName>
    </submittedName>
</protein>
<keyword evidence="1" id="KW-0472">Membrane</keyword>
<dbReference type="Proteomes" id="UP000183180">
    <property type="component" value="Unassembled WGS sequence"/>
</dbReference>
<evidence type="ECO:0000313" key="4">
    <source>
        <dbReference type="EMBL" id="SDU49623.1"/>
    </source>
</evidence>
<evidence type="ECO:0000259" key="2">
    <source>
        <dbReference type="Pfam" id="PF05257"/>
    </source>
</evidence>
<evidence type="ECO:0000256" key="1">
    <source>
        <dbReference type="SAM" id="Phobius"/>
    </source>
</evidence>
<dbReference type="OrthoDB" id="9812962at2"/>
<reference evidence="4 5" key="1">
    <citation type="submission" date="2016-10" db="EMBL/GenBank/DDBJ databases">
        <authorList>
            <person name="de Groot N.N."/>
        </authorList>
    </citation>
    <scope>NUCLEOTIDE SEQUENCE [LARGE SCALE GENOMIC DNA]</scope>
    <source>
        <strain evidence="4 5">DSM 44215</strain>
    </source>
</reference>
<accession>A0A1H2IZQ2</accession>
<dbReference type="RefSeq" id="WP_074849966.1">
    <property type="nucleotide sequence ID" value="NZ_FNLM01000034.1"/>
</dbReference>
<reference evidence="3 6" key="2">
    <citation type="submission" date="2023-08" db="EMBL/GenBank/DDBJ databases">
        <title>Bioegradation of LLDPE and BLDPE plastic by marine bacteria from coast plastic debris.</title>
        <authorList>
            <person name="Rong Z."/>
        </authorList>
    </citation>
    <scope>NUCLEOTIDE SEQUENCE [LARGE SCALE GENOMIC DNA]</scope>
    <source>
        <strain evidence="3 6">Z-2</strain>
    </source>
</reference>
<keyword evidence="1" id="KW-0812">Transmembrane</keyword>
<dbReference type="EMBL" id="FNLM01000034">
    <property type="protein sequence ID" value="SDU49623.1"/>
    <property type="molecule type" value="Genomic_DNA"/>
</dbReference>
<feature type="transmembrane region" description="Helical" evidence="1">
    <location>
        <begin position="21"/>
        <end position="41"/>
    </location>
</feature>
<evidence type="ECO:0000313" key="5">
    <source>
        <dbReference type="Proteomes" id="UP000183180"/>
    </source>
</evidence>
<dbReference type="AlphaFoldDB" id="A0A1H2IZQ2"/>
<dbReference type="Proteomes" id="UP001265083">
    <property type="component" value="Unassembled WGS sequence"/>
</dbReference>
<keyword evidence="1" id="KW-1133">Transmembrane helix</keyword>
<dbReference type="InterPro" id="IPR007921">
    <property type="entry name" value="CHAP_dom"/>
</dbReference>
<feature type="domain" description="Peptidase C51" evidence="2">
    <location>
        <begin position="93"/>
        <end position="181"/>
    </location>
</feature>
<organism evidence="4 5">
    <name type="scientific">Gordonia westfalica</name>
    <dbReference type="NCBI Taxonomy" id="158898"/>
    <lineage>
        <taxon>Bacteria</taxon>
        <taxon>Bacillati</taxon>
        <taxon>Actinomycetota</taxon>
        <taxon>Actinomycetes</taxon>
        <taxon>Mycobacteriales</taxon>
        <taxon>Gordoniaceae</taxon>
        <taxon>Gordonia</taxon>
    </lineage>
</organism>
<gene>
    <name evidence="3" type="ORF">RD149_20660</name>
    <name evidence="4" type="ORF">SAMN04488548_1341592</name>
</gene>
<name>A0A1H2IZQ2_9ACTN</name>
<sequence>MTPETANDLEQRPTRSRRRPTLVAATVIVVVLLVGTGIVAWRAVPERWLPWDTAEFPQVDASQLSPAQNRIVDLLRAEHAAQRPGTFYSEGVDEPWCANFVSWIMREAGTPFANPHSGHWRIPGVFTLQEYFQDAGRFEPGGDYTPRVGDVVIYDRSSALGQHTNIVVGVDGDEATTVGGNEMRKIRIHDLDWKSDGGVVGFGRVDHARTADR</sequence>
<dbReference type="Pfam" id="PF05257">
    <property type="entry name" value="CHAP"/>
    <property type="match status" value="1"/>
</dbReference>
<dbReference type="EMBL" id="JAVLUS010000021">
    <property type="protein sequence ID" value="MDS1116160.1"/>
    <property type="molecule type" value="Genomic_DNA"/>
</dbReference>